<dbReference type="AlphaFoldDB" id="A0A814F2J3"/>
<gene>
    <name evidence="1" type="ORF">SEV965_LOCUS9405</name>
</gene>
<evidence type="ECO:0000313" key="2">
    <source>
        <dbReference type="Proteomes" id="UP000663889"/>
    </source>
</evidence>
<reference evidence="1" key="1">
    <citation type="submission" date="2021-02" db="EMBL/GenBank/DDBJ databases">
        <authorList>
            <person name="Nowell W R."/>
        </authorList>
    </citation>
    <scope>NUCLEOTIDE SEQUENCE</scope>
</reference>
<accession>A0A814F2J3</accession>
<dbReference type="EMBL" id="CAJNOU010000365">
    <property type="protein sequence ID" value="CAF0974144.1"/>
    <property type="molecule type" value="Genomic_DNA"/>
</dbReference>
<comment type="caution">
    <text evidence="1">The sequence shown here is derived from an EMBL/GenBank/DDBJ whole genome shotgun (WGS) entry which is preliminary data.</text>
</comment>
<proteinExistence type="predicted"/>
<evidence type="ECO:0000313" key="1">
    <source>
        <dbReference type="EMBL" id="CAF0974144.1"/>
    </source>
</evidence>
<organism evidence="1 2">
    <name type="scientific">Rotaria sordida</name>
    <dbReference type="NCBI Taxonomy" id="392033"/>
    <lineage>
        <taxon>Eukaryota</taxon>
        <taxon>Metazoa</taxon>
        <taxon>Spiralia</taxon>
        <taxon>Gnathifera</taxon>
        <taxon>Rotifera</taxon>
        <taxon>Eurotatoria</taxon>
        <taxon>Bdelloidea</taxon>
        <taxon>Philodinida</taxon>
        <taxon>Philodinidae</taxon>
        <taxon>Rotaria</taxon>
    </lineage>
</organism>
<dbReference type="Proteomes" id="UP000663889">
    <property type="component" value="Unassembled WGS sequence"/>
</dbReference>
<sequence>MIHEPALKLTPPYKRGTYLYSFTIPPPSKIYGPHRRKYKFCSLLLFIILINAEQFQPDWELDYLFPSMIHEPALKLTPPYKRGTYLHSFTIPPPSKIYGPHVAFYLFAGQPKSKTAEIVLTQDGEFFQTLSEKQYWQSEKIPIPLSMNETIIDLYIRDGDTVGPLYIIYAKRATE</sequence>
<protein>
    <submittedName>
        <fullName evidence="1">Uncharacterized protein</fullName>
    </submittedName>
</protein>
<name>A0A814F2J3_9BILA</name>